<dbReference type="InterPro" id="IPR007227">
    <property type="entry name" value="Cell_shape_determining_MreD"/>
</dbReference>
<dbReference type="EMBL" id="BFFO01000016">
    <property type="protein sequence ID" value="GBG97531.1"/>
    <property type="molecule type" value="Genomic_DNA"/>
</dbReference>
<keyword evidence="7 8" id="KW-0472">Membrane</keyword>
<protein>
    <submittedName>
        <fullName evidence="9">Rod shape-determining protein MreD</fullName>
    </submittedName>
</protein>
<evidence type="ECO:0000256" key="8">
    <source>
        <dbReference type="SAM" id="Phobius"/>
    </source>
</evidence>
<dbReference type="AlphaFoldDB" id="A0A2R5HL51"/>
<dbReference type="NCBIfam" id="TIGR03426">
    <property type="entry name" value="shape_MreD"/>
    <property type="match status" value="1"/>
</dbReference>
<gene>
    <name evidence="9" type="primary">mreD</name>
    <name evidence="9" type="ORF">NtB2_01677</name>
</gene>
<organism evidence="9 10">
    <name type="scientific">Lactococcus termiticola</name>
    <dbReference type="NCBI Taxonomy" id="2169526"/>
    <lineage>
        <taxon>Bacteria</taxon>
        <taxon>Bacillati</taxon>
        <taxon>Bacillota</taxon>
        <taxon>Bacilli</taxon>
        <taxon>Lactobacillales</taxon>
        <taxon>Streptococcaceae</taxon>
        <taxon>Lactococcus</taxon>
    </lineage>
</organism>
<comment type="caution">
    <text evidence="9">The sequence shown here is derived from an EMBL/GenBank/DDBJ whole genome shotgun (WGS) entry which is preliminary data.</text>
</comment>
<evidence type="ECO:0000256" key="5">
    <source>
        <dbReference type="ARBA" id="ARBA00022960"/>
    </source>
</evidence>
<sequence length="182" mass="20175">MGAIKMSRFSLQFIEPIMLFLLLLIDGQLTQVLGHLMSGPYLPVSHLVLIFLIYAVTCHRQSYLVFLGIFLGLVYDAYFIGVYGIASLLFPIIALFLYNIQTVVFTNRWTRLFTVIIVVAAFEVLSAVLAGIAGIGTHDVLGLIAYQLAPSLLINIVFALLLQAALERLYKLGVGNMSYKTK</sequence>
<evidence type="ECO:0000313" key="9">
    <source>
        <dbReference type="EMBL" id="GBG97531.1"/>
    </source>
</evidence>
<dbReference type="Pfam" id="PF04093">
    <property type="entry name" value="MreD"/>
    <property type="match status" value="1"/>
</dbReference>
<evidence type="ECO:0000256" key="7">
    <source>
        <dbReference type="ARBA" id="ARBA00023136"/>
    </source>
</evidence>
<feature type="transmembrane region" description="Helical" evidence="8">
    <location>
        <begin position="112"/>
        <end position="135"/>
    </location>
</feature>
<feature type="transmembrane region" description="Helical" evidence="8">
    <location>
        <begin position="40"/>
        <end position="56"/>
    </location>
</feature>
<evidence type="ECO:0000256" key="4">
    <source>
        <dbReference type="ARBA" id="ARBA00022692"/>
    </source>
</evidence>
<proteinExistence type="inferred from homology"/>
<dbReference type="Proteomes" id="UP000245021">
    <property type="component" value="Unassembled WGS sequence"/>
</dbReference>
<evidence type="ECO:0000313" key="10">
    <source>
        <dbReference type="Proteomes" id="UP000245021"/>
    </source>
</evidence>
<dbReference type="GO" id="GO:0008360">
    <property type="term" value="P:regulation of cell shape"/>
    <property type="evidence" value="ECO:0007669"/>
    <property type="project" value="UniProtKB-KW"/>
</dbReference>
<keyword evidence="10" id="KW-1185">Reference proteome</keyword>
<keyword evidence="4 8" id="KW-0812">Transmembrane</keyword>
<keyword evidence="6 8" id="KW-1133">Transmembrane helix</keyword>
<evidence type="ECO:0000256" key="6">
    <source>
        <dbReference type="ARBA" id="ARBA00022989"/>
    </source>
</evidence>
<feature type="transmembrane region" description="Helical" evidence="8">
    <location>
        <begin position="63"/>
        <end position="80"/>
    </location>
</feature>
<keyword evidence="3" id="KW-1003">Cell membrane</keyword>
<evidence type="ECO:0000256" key="2">
    <source>
        <dbReference type="ARBA" id="ARBA00007776"/>
    </source>
</evidence>
<dbReference type="GO" id="GO:0005886">
    <property type="term" value="C:plasma membrane"/>
    <property type="evidence" value="ECO:0007669"/>
    <property type="project" value="UniProtKB-SubCell"/>
</dbReference>
<evidence type="ECO:0000256" key="1">
    <source>
        <dbReference type="ARBA" id="ARBA00004651"/>
    </source>
</evidence>
<name>A0A2R5HL51_9LACT</name>
<reference evidence="9 10" key="1">
    <citation type="journal article" date="2018" name="Genome Announc.">
        <title>Draft Genome Sequence of Lactococcus sp. Strain NtB2 (JCM 32569), Isolated from the Gut of the Higher Termite Nasutitermes takasagoensis.</title>
        <authorList>
            <person name="Noda S."/>
            <person name="Aihara C."/>
            <person name="Yuki M."/>
            <person name="Ohkuma M."/>
        </authorList>
    </citation>
    <scope>NUCLEOTIDE SEQUENCE [LARGE SCALE GENOMIC DNA]</scope>
    <source>
        <strain evidence="9 10">NtB2</strain>
    </source>
</reference>
<comment type="subcellular location">
    <subcellularLocation>
        <location evidence="1">Cell membrane</location>
        <topology evidence="1">Multi-pass membrane protein</topology>
    </subcellularLocation>
</comment>
<accession>A0A2R5HL51</accession>
<feature type="transmembrane region" description="Helical" evidence="8">
    <location>
        <begin position="86"/>
        <end position="105"/>
    </location>
</feature>
<evidence type="ECO:0000256" key="3">
    <source>
        <dbReference type="ARBA" id="ARBA00022475"/>
    </source>
</evidence>
<comment type="similarity">
    <text evidence="2">Belongs to the MreD family.</text>
</comment>
<feature type="transmembrane region" description="Helical" evidence="8">
    <location>
        <begin position="141"/>
        <end position="162"/>
    </location>
</feature>
<keyword evidence="5" id="KW-0133">Cell shape</keyword>